<dbReference type="SUPFAM" id="SSF143011">
    <property type="entry name" value="RelE-like"/>
    <property type="match status" value="1"/>
</dbReference>
<comment type="caution">
    <text evidence="1">The sequence shown here is derived from an EMBL/GenBank/DDBJ whole genome shotgun (WGS) entry which is preliminary data.</text>
</comment>
<dbReference type="Pfam" id="PF05015">
    <property type="entry name" value="HigB-like_toxin"/>
    <property type="match status" value="1"/>
</dbReference>
<dbReference type="InterPro" id="IPR035093">
    <property type="entry name" value="RelE/ParE_toxin_dom_sf"/>
</dbReference>
<dbReference type="PANTHER" id="PTHR40266:SF2">
    <property type="entry name" value="TOXIN HIGB-1"/>
    <property type="match status" value="1"/>
</dbReference>
<sequence>MIRSFRDRETERFWNGFAARRFPPDIRRSAQRKLELIDAAGRLDDLRLPPGNRLEALSGDRKGQHSIRINQQWRVCFRWTDGGVEDVEICDYH</sequence>
<protein>
    <submittedName>
        <fullName evidence="1">Plasmid maintenance system killer protein</fullName>
    </submittedName>
</protein>
<proteinExistence type="predicted"/>
<evidence type="ECO:0000313" key="1">
    <source>
        <dbReference type="EMBL" id="OYX34235.1"/>
    </source>
</evidence>
<dbReference type="Gene3D" id="3.30.2310.20">
    <property type="entry name" value="RelE-like"/>
    <property type="match status" value="1"/>
</dbReference>
<dbReference type="AlphaFoldDB" id="A0A258FP04"/>
<dbReference type="Proteomes" id="UP000215595">
    <property type="component" value="Unassembled WGS sequence"/>
</dbReference>
<dbReference type="PANTHER" id="PTHR40266">
    <property type="entry name" value="TOXIN HIGB-1"/>
    <property type="match status" value="1"/>
</dbReference>
<dbReference type="InterPro" id="IPR007711">
    <property type="entry name" value="HigB-1"/>
</dbReference>
<accession>A0A258FP04</accession>
<organism evidence="1 2">
    <name type="scientific">Brevundimonas subvibrioides</name>
    <dbReference type="NCBI Taxonomy" id="74313"/>
    <lineage>
        <taxon>Bacteria</taxon>
        <taxon>Pseudomonadati</taxon>
        <taxon>Pseudomonadota</taxon>
        <taxon>Alphaproteobacteria</taxon>
        <taxon>Caulobacterales</taxon>
        <taxon>Caulobacteraceae</taxon>
        <taxon>Brevundimonas</taxon>
    </lineage>
</organism>
<dbReference type="EMBL" id="NCEB01000010">
    <property type="protein sequence ID" value="OYX34235.1"/>
    <property type="molecule type" value="Genomic_DNA"/>
</dbReference>
<name>A0A258FP04_9CAUL</name>
<reference evidence="1 2" key="1">
    <citation type="submission" date="2017-03" db="EMBL/GenBank/DDBJ databases">
        <title>Lifting the veil on microbial sulfur biogeochemistry in mining wastewaters.</title>
        <authorList>
            <person name="Kantor R.S."/>
            <person name="Colenbrander Nelson T."/>
            <person name="Marshall S."/>
            <person name="Bennett D."/>
            <person name="Apte S."/>
            <person name="Camacho D."/>
            <person name="Thomas B.C."/>
            <person name="Warren L.A."/>
            <person name="Banfield J.F."/>
        </authorList>
    </citation>
    <scope>NUCLEOTIDE SEQUENCE [LARGE SCALE GENOMIC DNA]</scope>
    <source>
        <strain evidence="1">32-69-9</strain>
    </source>
</reference>
<evidence type="ECO:0000313" key="2">
    <source>
        <dbReference type="Proteomes" id="UP000215595"/>
    </source>
</evidence>
<gene>
    <name evidence="1" type="ORF">B7Z01_06690</name>
</gene>